<evidence type="ECO:0000313" key="9">
    <source>
        <dbReference type="EMBL" id="NMJ44168.1"/>
    </source>
</evidence>
<dbReference type="GO" id="GO:0005886">
    <property type="term" value="C:plasma membrane"/>
    <property type="evidence" value="ECO:0007669"/>
    <property type="project" value="UniProtKB-SubCell"/>
</dbReference>
<name>A0A848ELD8_9PROT</name>
<evidence type="ECO:0000259" key="8">
    <source>
        <dbReference type="Pfam" id="PF03458"/>
    </source>
</evidence>
<evidence type="ECO:0000256" key="3">
    <source>
        <dbReference type="ARBA" id="ARBA00022475"/>
    </source>
</evidence>
<dbReference type="PANTHER" id="PTHR30506:SF3">
    <property type="entry name" value="UPF0126 INNER MEMBRANE PROTEIN YADS-RELATED"/>
    <property type="match status" value="1"/>
</dbReference>
<dbReference type="AlphaFoldDB" id="A0A848ELD8"/>
<keyword evidence="6 7" id="KW-0472">Membrane</keyword>
<gene>
    <name evidence="9" type="ORF">GWK16_23170</name>
</gene>
<feature type="transmembrane region" description="Helical" evidence="7">
    <location>
        <begin position="199"/>
        <end position="222"/>
    </location>
</feature>
<feature type="transmembrane region" description="Helical" evidence="7">
    <location>
        <begin position="58"/>
        <end position="78"/>
    </location>
</feature>
<protein>
    <submittedName>
        <fullName evidence="9">Trimeric intracellular cation channel family protein</fullName>
    </submittedName>
</protein>
<evidence type="ECO:0000256" key="4">
    <source>
        <dbReference type="ARBA" id="ARBA00022692"/>
    </source>
</evidence>
<feature type="transmembrane region" description="Helical" evidence="7">
    <location>
        <begin position="113"/>
        <end position="131"/>
    </location>
</feature>
<organism evidence="9 10">
    <name type="scientific">Neoroseomonas marina</name>
    <dbReference type="NCBI Taxonomy" id="1232220"/>
    <lineage>
        <taxon>Bacteria</taxon>
        <taxon>Pseudomonadati</taxon>
        <taxon>Pseudomonadota</taxon>
        <taxon>Alphaproteobacteria</taxon>
        <taxon>Acetobacterales</taxon>
        <taxon>Acetobacteraceae</taxon>
        <taxon>Neoroseomonas</taxon>
    </lineage>
</organism>
<dbReference type="PANTHER" id="PTHR30506">
    <property type="entry name" value="INNER MEMBRANE PROTEIN"/>
    <property type="match status" value="1"/>
</dbReference>
<dbReference type="Pfam" id="PF03458">
    <property type="entry name" value="Gly_transporter"/>
    <property type="match status" value="2"/>
</dbReference>
<keyword evidence="3" id="KW-1003">Cell membrane</keyword>
<evidence type="ECO:0000256" key="5">
    <source>
        <dbReference type="ARBA" id="ARBA00022989"/>
    </source>
</evidence>
<keyword evidence="10" id="KW-1185">Reference proteome</keyword>
<evidence type="ECO:0000313" key="10">
    <source>
        <dbReference type="Proteomes" id="UP000548582"/>
    </source>
</evidence>
<keyword evidence="5 7" id="KW-1133">Transmembrane helix</keyword>
<feature type="domain" description="Glycine transporter" evidence="8">
    <location>
        <begin position="117"/>
        <end position="191"/>
    </location>
</feature>
<comment type="caution">
    <text evidence="9">The sequence shown here is derived from an EMBL/GenBank/DDBJ whole genome shotgun (WGS) entry which is preliminary data.</text>
</comment>
<evidence type="ECO:0000256" key="7">
    <source>
        <dbReference type="SAM" id="Phobius"/>
    </source>
</evidence>
<feature type="transmembrane region" description="Helical" evidence="7">
    <location>
        <begin position="84"/>
        <end position="106"/>
    </location>
</feature>
<dbReference type="Proteomes" id="UP000548582">
    <property type="component" value="Unassembled WGS sequence"/>
</dbReference>
<evidence type="ECO:0000256" key="6">
    <source>
        <dbReference type="ARBA" id="ARBA00023136"/>
    </source>
</evidence>
<feature type="transmembrane region" description="Helical" evidence="7">
    <location>
        <begin position="143"/>
        <end position="163"/>
    </location>
</feature>
<accession>A0A848ELD8</accession>
<feature type="transmembrane region" description="Helical" evidence="7">
    <location>
        <begin position="175"/>
        <end position="193"/>
    </location>
</feature>
<sequence>MRAAAGRPRCPPSDAGPPGAGAPVTAFDDLLLALTWAAVAVLAVAGALSASRKQLDPVGFMLVACLCAFGGGTVRDVILNQPVFWLNVPGMVGLAAGLALLVFFTAHLVERRFVVLLWADAVGLGLFAVLGAEVAQRAGATPWVAVLMGTITATAGGMLRDIICAEMPLILRREIYATAAALGAAVFVVLQDAGAGRTVAVSIGILVGFGARAAAILTGWSLPTYRARPGRDYPDQR</sequence>
<dbReference type="InterPro" id="IPR005115">
    <property type="entry name" value="Gly_transporter"/>
</dbReference>
<reference evidence="9 10" key="1">
    <citation type="submission" date="2020-03" db="EMBL/GenBank/DDBJ databases">
        <authorList>
            <person name="Sun Q."/>
        </authorList>
    </citation>
    <scope>NUCLEOTIDE SEQUENCE [LARGE SCALE GENOMIC DNA]</scope>
    <source>
        <strain evidence="9 10">JC162</strain>
    </source>
</reference>
<dbReference type="EMBL" id="JABBKX010000012">
    <property type="protein sequence ID" value="NMJ44168.1"/>
    <property type="molecule type" value="Genomic_DNA"/>
</dbReference>
<comment type="similarity">
    <text evidence="2">Belongs to the UPF0126 family.</text>
</comment>
<evidence type="ECO:0000256" key="1">
    <source>
        <dbReference type="ARBA" id="ARBA00004651"/>
    </source>
</evidence>
<proteinExistence type="inferred from homology"/>
<comment type="subcellular location">
    <subcellularLocation>
        <location evidence="1">Cell membrane</location>
        <topology evidence="1">Multi-pass membrane protein</topology>
    </subcellularLocation>
</comment>
<feature type="transmembrane region" description="Helical" evidence="7">
    <location>
        <begin position="30"/>
        <end position="51"/>
    </location>
</feature>
<feature type="domain" description="Glycine transporter" evidence="8">
    <location>
        <begin position="34"/>
        <end position="106"/>
    </location>
</feature>
<keyword evidence="4 7" id="KW-0812">Transmembrane</keyword>
<evidence type="ECO:0000256" key="2">
    <source>
        <dbReference type="ARBA" id="ARBA00008193"/>
    </source>
</evidence>